<dbReference type="SUPFAM" id="SSF53756">
    <property type="entry name" value="UDP-Glycosyltransferase/glycogen phosphorylase"/>
    <property type="match status" value="1"/>
</dbReference>
<evidence type="ECO:0000313" key="3">
    <source>
        <dbReference type="Proteomes" id="UP001589943"/>
    </source>
</evidence>
<dbReference type="InterPro" id="IPR028098">
    <property type="entry name" value="Glyco_trans_4-like_N"/>
</dbReference>
<dbReference type="Pfam" id="PF13579">
    <property type="entry name" value="Glyco_trans_4_4"/>
    <property type="match status" value="1"/>
</dbReference>
<dbReference type="Gene3D" id="3.40.50.2000">
    <property type="entry name" value="Glycogen Phosphorylase B"/>
    <property type="match status" value="2"/>
</dbReference>
<sequence>MTGQRPLQGMRIGLLTASASRAGAGVFEAVLQQAAMIRALGGEALIFALHDAYSDTDAVRFVPSTVATFPVSGPRQFGYAPGLVKALIDAELDLLHLHGIWMYPSRAATQWRRATKRPYLISAHGMLDPTTVNRRPWKKAIGRIGYEQASWRAADAFHALTKQEAANIRGQVGKARVIVIPNAAPMPNADNLRDMPAPKYLFLGRIHAQKNLRALMSAWRIGAMDRNGGLLIAGWGDPAEEARVRADADYPGSAVRLLGPVHGAEKQALLASARFMVLPSLGEAMPMSILEGWAAGLPAIISTQSNLPEGIAAGAALACETDPASIAAALRQAAAMNDDEWQAMSRAGVALVEGPFSAQTVAAQWARAYRGESLE</sequence>
<proteinExistence type="predicted"/>
<keyword evidence="2" id="KW-0808">Transferase</keyword>
<keyword evidence="3" id="KW-1185">Reference proteome</keyword>
<keyword evidence="2" id="KW-0328">Glycosyltransferase</keyword>
<feature type="domain" description="Glycosyltransferase subfamily 4-like N-terminal" evidence="1">
    <location>
        <begin position="26"/>
        <end position="182"/>
    </location>
</feature>
<accession>A0ABV6PFS1</accession>
<dbReference type="Pfam" id="PF13692">
    <property type="entry name" value="Glyco_trans_1_4"/>
    <property type="match status" value="1"/>
</dbReference>
<protein>
    <submittedName>
        <fullName evidence="2">Glycosyltransferase</fullName>
        <ecNumber evidence="2">2.4.-.-</ecNumber>
    </submittedName>
</protein>
<name>A0ABV6PFS1_9SPHN</name>
<dbReference type="Proteomes" id="UP001589943">
    <property type="component" value="Unassembled WGS sequence"/>
</dbReference>
<organism evidence="2 3">
    <name type="scientific">Novosphingobium aquiterrae</name>
    <dbReference type="NCBI Taxonomy" id="624388"/>
    <lineage>
        <taxon>Bacteria</taxon>
        <taxon>Pseudomonadati</taxon>
        <taxon>Pseudomonadota</taxon>
        <taxon>Alphaproteobacteria</taxon>
        <taxon>Sphingomonadales</taxon>
        <taxon>Sphingomonadaceae</taxon>
        <taxon>Novosphingobium</taxon>
    </lineage>
</organism>
<dbReference type="GO" id="GO:0016757">
    <property type="term" value="F:glycosyltransferase activity"/>
    <property type="evidence" value="ECO:0007669"/>
    <property type="project" value="UniProtKB-KW"/>
</dbReference>
<comment type="caution">
    <text evidence="2">The sequence shown here is derived from an EMBL/GenBank/DDBJ whole genome shotgun (WGS) entry which is preliminary data.</text>
</comment>
<gene>
    <name evidence="2" type="ORF">ACFFF7_04560</name>
</gene>
<dbReference type="EMBL" id="JBHLTL010000001">
    <property type="protein sequence ID" value="MFC0588676.1"/>
    <property type="molecule type" value="Genomic_DNA"/>
</dbReference>
<dbReference type="PANTHER" id="PTHR45947">
    <property type="entry name" value="SULFOQUINOVOSYL TRANSFERASE SQD2"/>
    <property type="match status" value="1"/>
</dbReference>
<evidence type="ECO:0000259" key="1">
    <source>
        <dbReference type="Pfam" id="PF13579"/>
    </source>
</evidence>
<dbReference type="RefSeq" id="WP_379480169.1">
    <property type="nucleotide sequence ID" value="NZ_JBHLTL010000001.1"/>
</dbReference>
<dbReference type="PANTHER" id="PTHR45947:SF13">
    <property type="entry name" value="TRANSFERASE"/>
    <property type="match status" value="1"/>
</dbReference>
<dbReference type="InterPro" id="IPR050194">
    <property type="entry name" value="Glycosyltransferase_grp1"/>
</dbReference>
<evidence type="ECO:0000313" key="2">
    <source>
        <dbReference type="EMBL" id="MFC0588676.1"/>
    </source>
</evidence>
<reference evidence="2 3" key="1">
    <citation type="submission" date="2024-09" db="EMBL/GenBank/DDBJ databases">
        <authorList>
            <person name="Sun Q."/>
            <person name="Mori K."/>
        </authorList>
    </citation>
    <scope>NUCLEOTIDE SEQUENCE [LARGE SCALE GENOMIC DNA]</scope>
    <source>
        <strain evidence="2 3">NCAIM B.02537</strain>
    </source>
</reference>
<dbReference type="EC" id="2.4.-.-" evidence="2"/>